<dbReference type="InterPro" id="IPR001245">
    <property type="entry name" value="Ser-Thr/Tyr_kinase_cat_dom"/>
</dbReference>
<dbReference type="SUPFAM" id="SSF56112">
    <property type="entry name" value="Protein kinase-like (PK-like)"/>
    <property type="match status" value="1"/>
</dbReference>
<dbReference type="GO" id="GO:0005524">
    <property type="term" value="F:ATP binding"/>
    <property type="evidence" value="ECO:0007669"/>
    <property type="project" value="UniProtKB-KW"/>
</dbReference>
<keyword evidence="14" id="KW-1185">Reference proteome</keyword>
<proteinExistence type="predicted"/>
<dbReference type="Gene3D" id="1.10.510.10">
    <property type="entry name" value="Transferase(Phosphotransferase) domain 1"/>
    <property type="match status" value="1"/>
</dbReference>
<dbReference type="GO" id="GO:0004674">
    <property type="term" value="F:protein serine/threonine kinase activity"/>
    <property type="evidence" value="ECO:0007669"/>
    <property type="project" value="UniProtKB-KW"/>
</dbReference>
<evidence type="ECO:0000256" key="8">
    <source>
        <dbReference type="ARBA" id="ARBA00047899"/>
    </source>
</evidence>
<evidence type="ECO:0000256" key="1">
    <source>
        <dbReference type="ARBA" id="ARBA00000900"/>
    </source>
</evidence>
<keyword evidence="10" id="KW-0175">Coiled coil</keyword>
<dbReference type="EMBL" id="CM001884">
    <property type="protein sequence ID" value="EOY27169.1"/>
    <property type="molecule type" value="Genomic_DNA"/>
</dbReference>
<feature type="domain" description="Protein kinase" evidence="12">
    <location>
        <begin position="469"/>
        <end position="732"/>
    </location>
</feature>
<evidence type="ECO:0000256" key="3">
    <source>
        <dbReference type="ARBA" id="ARBA00022679"/>
    </source>
</evidence>
<feature type="coiled-coil region" evidence="10">
    <location>
        <begin position="373"/>
        <end position="441"/>
    </location>
</feature>
<dbReference type="Proteomes" id="UP000026915">
    <property type="component" value="Chromosome 6"/>
</dbReference>
<evidence type="ECO:0000256" key="2">
    <source>
        <dbReference type="ARBA" id="ARBA00022527"/>
    </source>
</evidence>
<dbReference type="InterPro" id="IPR011009">
    <property type="entry name" value="Kinase-like_dom_sf"/>
</dbReference>
<protein>
    <submittedName>
        <fullName evidence="13">Kinase protein with adenine nucleotide alpha hydrolases-like domain, putative isoform 1</fullName>
    </submittedName>
</protein>
<feature type="compositionally biased region" description="Polar residues" evidence="11">
    <location>
        <begin position="274"/>
        <end position="334"/>
    </location>
</feature>
<keyword evidence="7" id="KW-0067">ATP-binding</keyword>
<dbReference type="PANTHER" id="PTHR45647:SF51">
    <property type="entry name" value="PROTEIN KINASE SUPERFAMILY PROTEIN"/>
    <property type="match status" value="1"/>
</dbReference>
<dbReference type="InterPro" id="IPR000719">
    <property type="entry name" value="Prot_kinase_dom"/>
</dbReference>
<dbReference type="Gene3D" id="3.40.50.620">
    <property type="entry name" value="HUPs"/>
    <property type="match status" value="1"/>
</dbReference>
<dbReference type="GO" id="GO:0016787">
    <property type="term" value="F:hydrolase activity"/>
    <property type="evidence" value="ECO:0007669"/>
    <property type="project" value="UniProtKB-KW"/>
</dbReference>
<keyword evidence="4" id="KW-0547">Nucleotide-binding</keyword>
<dbReference type="Gramene" id="EOY27169">
    <property type="protein sequence ID" value="EOY27169"/>
    <property type="gene ID" value="TCM_029084"/>
</dbReference>
<dbReference type="InParanoid" id="A0A061GJF2"/>
<keyword evidence="13" id="KW-0378">Hydrolase</keyword>
<dbReference type="InterPro" id="IPR051348">
    <property type="entry name" value="U-box_ubiquitin_ligases"/>
</dbReference>
<dbReference type="SUPFAM" id="SSF52402">
    <property type="entry name" value="Adenine nucleotide alpha hydrolases-like"/>
    <property type="match status" value="1"/>
</dbReference>
<organism evidence="13 14">
    <name type="scientific">Theobroma cacao</name>
    <name type="common">Cacao</name>
    <name type="synonym">Cocoa</name>
    <dbReference type="NCBI Taxonomy" id="3641"/>
    <lineage>
        <taxon>Eukaryota</taxon>
        <taxon>Viridiplantae</taxon>
        <taxon>Streptophyta</taxon>
        <taxon>Embryophyta</taxon>
        <taxon>Tracheophyta</taxon>
        <taxon>Spermatophyta</taxon>
        <taxon>Magnoliopsida</taxon>
        <taxon>eudicotyledons</taxon>
        <taxon>Gunneridae</taxon>
        <taxon>Pentapetalae</taxon>
        <taxon>rosids</taxon>
        <taxon>malvids</taxon>
        <taxon>Malvales</taxon>
        <taxon>Malvaceae</taxon>
        <taxon>Byttnerioideae</taxon>
        <taxon>Theobroma</taxon>
    </lineage>
</organism>
<keyword evidence="5 13" id="KW-0418">Kinase</keyword>
<reference evidence="13 14" key="1">
    <citation type="journal article" date="2013" name="Genome Biol.">
        <title>The genome sequence of the most widely cultivated cacao type and its use to identify candidate genes regulating pod color.</title>
        <authorList>
            <person name="Motamayor J.C."/>
            <person name="Mockaitis K."/>
            <person name="Schmutz J."/>
            <person name="Haiminen N."/>
            <person name="Iii D.L."/>
            <person name="Cornejo O."/>
            <person name="Findley S.D."/>
            <person name="Zheng P."/>
            <person name="Utro F."/>
            <person name="Royaert S."/>
            <person name="Saski C."/>
            <person name="Jenkins J."/>
            <person name="Podicheti R."/>
            <person name="Zhao M."/>
            <person name="Scheffler B.E."/>
            <person name="Stack J.C."/>
            <person name="Feltus F.A."/>
            <person name="Mustiga G.M."/>
            <person name="Amores F."/>
            <person name="Phillips W."/>
            <person name="Marelli J.P."/>
            <person name="May G.D."/>
            <person name="Shapiro H."/>
            <person name="Ma J."/>
            <person name="Bustamante C.D."/>
            <person name="Schnell R.J."/>
            <person name="Main D."/>
            <person name="Gilbert D."/>
            <person name="Parida L."/>
            <person name="Kuhn D.N."/>
        </authorList>
    </citation>
    <scope>NUCLEOTIDE SEQUENCE [LARGE SCALE GENOMIC DNA]</scope>
    <source>
        <strain evidence="14">cv. Matina 1-6</strain>
    </source>
</reference>
<dbReference type="AlphaFoldDB" id="A0A061GJF2"/>
<dbReference type="SMART" id="SM00220">
    <property type="entry name" value="S_TKc"/>
    <property type="match status" value="1"/>
</dbReference>
<dbReference type="GO" id="GO:0061630">
    <property type="term" value="F:ubiquitin protein ligase activity"/>
    <property type="evidence" value="ECO:0007669"/>
    <property type="project" value="UniProtKB-EC"/>
</dbReference>
<evidence type="ECO:0000256" key="11">
    <source>
        <dbReference type="SAM" id="MobiDB-lite"/>
    </source>
</evidence>
<feature type="compositionally biased region" description="Basic and acidic residues" evidence="11">
    <location>
        <begin position="264"/>
        <end position="273"/>
    </location>
</feature>
<evidence type="ECO:0000313" key="13">
    <source>
        <dbReference type="EMBL" id="EOY27169.1"/>
    </source>
</evidence>
<gene>
    <name evidence="13" type="ORF">TCM_029084</name>
</gene>
<evidence type="ECO:0000256" key="9">
    <source>
        <dbReference type="ARBA" id="ARBA00048679"/>
    </source>
</evidence>
<sequence length="831" mass="92558">MAFSGSATLTMEEIPSITAVAIDRDRNSQLAVKWAVDNLLNNNTGSQCILVHVRSQSLHPHSRTDVAMNSSIGSIMGIFINYLRFLLHLTWARLVFTEDFEAVPKEGRPPTEAELQQFFLPYRGYCARKGIQSKEVVLHDIDVPSALVDYINNNNIGNIVVGASSRNVLTRKLRNPDVPTSLLKSAPESCAVYVISKGKVQFSRLASGPRTDEDNASVNRAPHIKALLSKLTFDSPKIEEFSRTVSSREGSKYRITSDRISDSFKLTPRDKLKTNNGVKSSTPSTGSQTPESPNRISISENSNFSGPPSFRSTDMSGSNSECTAEDFNSLNSLTPRGLETEMRRLRQELKKSMEMFNSVCKETVAAKEKARMLQEWKAAEERKLEEARLAEEAAMAVAEAERQKTKAAMEAAQMAQLLADMEAQKRKLAELKAIREAEAKKRALDQLANNKAVYRKYTIDEIEAATGYFASSHKIGEGGYGPVFRATLDHTAVAIKVLRPGISQGQKQFQQEVEVLSCMRHPHMVLLIGACPEYGCLVYEYMENGSLEDRLFRKDNTPSIPWKTRFRIAAEIATGLLFLHQTKPEPLVHRDLKPANILLDRNYVSKISDVGLARLVPQSFADNATDYRLTAARGTFCYIDPEYQQTGMLGVKSDLYSFGVVLLQLITSRPPVGLTTQVQVAIEKRTFSEILDPTVPDWPVEEVLSLAKLALQCCELRKRDRPDLASVVLPELNRLRDLGLDYEANNSEKLVYAPRPYKSVPQIRSQESQITVRSGWQRLKSMTKTWKAGCLPPNARAAGKWNKKPGEVGCWSLVSCSGAPPQPRSVKSFSS</sequence>
<dbReference type="InterPro" id="IPR008271">
    <property type="entry name" value="Ser/Thr_kinase_AS"/>
</dbReference>
<evidence type="ECO:0000256" key="6">
    <source>
        <dbReference type="ARBA" id="ARBA00022786"/>
    </source>
</evidence>
<dbReference type="FunFam" id="3.30.200.20:FF:000162">
    <property type="entry name" value="Adenine nucleotide alpha hydrolase-like domain kinase"/>
    <property type="match status" value="1"/>
</dbReference>
<dbReference type="FunFam" id="1.10.510.10:FF:001023">
    <property type="entry name" value="Os07g0541700 protein"/>
    <property type="match status" value="1"/>
</dbReference>
<dbReference type="eggNOG" id="KOG1187">
    <property type="taxonomic scope" value="Eukaryota"/>
</dbReference>
<dbReference type="InterPro" id="IPR014729">
    <property type="entry name" value="Rossmann-like_a/b/a_fold"/>
</dbReference>
<evidence type="ECO:0000256" key="4">
    <source>
        <dbReference type="ARBA" id="ARBA00022741"/>
    </source>
</evidence>
<evidence type="ECO:0000256" key="5">
    <source>
        <dbReference type="ARBA" id="ARBA00022777"/>
    </source>
</evidence>
<dbReference type="PROSITE" id="PS50011">
    <property type="entry name" value="PROTEIN_KINASE_DOM"/>
    <property type="match status" value="1"/>
</dbReference>
<evidence type="ECO:0000313" key="14">
    <source>
        <dbReference type="Proteomes" id="UP000026915"/>
    </source>
</evidence>
<keyword evidence="2" id="KW-0723">Serine/threonine-protein kinase</keyword>
<dbReference type="Pfam" id="PF07714">
    <property type="entry name" value="PK_Tyr_Ser-Thr"/>
    <property type="match status" value="1"/>
</dbReference>
<feature type="region of interest" description="Disordered" evidence="11">
    <location>
        <begin position="264"/>
        <end position="335"/>
    </location>
</feature>
<dbReference type="Gene3D" id="3.30.200.20">
    <property type="entry name" value="Phosphorylase Kinase, domain 1"/>
    <property type="match status" value="1"/>
</dbReference>
<comment type="catalytic activity">
    <reaction evidence="9">
        <text>L-seryl-[protein] + ATP = O-phospho-L-seryl-[protein] + ADP + H(+)</text>
        <dbReference type="Rhea" id="RHEA:17989"/>
        <dbReference type="Rhea" id="RHEA-COMP:9863"/>
        <dbReference type="Rhea" id="RHEA-COMP:11604"/>
        <dbReference type="ChEBI" id="CHEBI:15378"/>
        <dbReference type="ChEBI" id="CHEBI:29999"/>
        <dbReference type="ChEBI" id="CHEBI:30616"/>
        <dbReference type="ChEBI" id="CHEBI:83421"/>
        <dbReference type="ChEBI" id="CHEBI:456216"/>
        <dbReference type="EC" id="2.7.11.1"/>
    </reaction>
</comment>
<dbReference type="PROSITE" id="PS00108">
    <property type="entry name" value="PROTEIN_KINASE_ST"/>
    <property type="match status" value="1"/>
</dbReference>
<evidence type="ECO:0000256" key="7">
    <source>
        <dbReference type="ARBA" id="ARBA00022840"/>
    </source>
</evidence>
<dbReference type="CDD" id="cd01989">
    <property type="entry name" value="USP_STK_Ubox_N"/>
    <property type="match status" value="1"/>
</dbReference>
<comment type="catalytic activity">
    <reaction evidence="1">
        <text>S-ubiquitinyl-[E2 ubiquitin-conjugating enzyme]-L-cysteine + [acceptor protein]-L-lysine = [E2 ubiquitin-conjugating enzyme]-L-cysteine + N(6)-ubiquitinyl-[acceptor protein]-L-lysine.</text>
        <dbReference type="EC" id="2.3.2.27"/>
    </reaction>
</comment>
<keyword evidence="3" id="KW-0808">Transferase</keyword>
<comment type="catalytic activity">
    <reaction evidence="8">
        <text>L-threonyl-[protein] + ATP = O-phospho-L-threonyl-[protein] + ADP + H(+)</text>
        <dbReference type="Rhea" id="RHEA:46608"/>
        <dbReference type="Rhea" id="RHEA-COMP:11060"/>
        <dbReference type="Rhea" id="RHEA-COMP:11605"/>
        <dbReference type="ChEBI" id="CHEBI:15378"/>
        <dbReference type="ChEBI" id="CHEBI:30013"/>
        <dbReference type="ChEBI" id="CHEBI:30616"/>
        <dbReference type="ChEBI" id="CHEBI:61977"/>
        <dbReference type="ChEBI" id="CHEBI:456216"/>
        <dbReference type="EC" id="2.7.11.1"/>
    </reaction>
</comment>
<keyword evidence="6" id="KW-0833">Ubl conjugation pathway</keyword>
<dbReference type="OMA" id="FEAIPME"/>
<dbReference type="PANTHER" id="PTHR45647">
    <property type="entry name" value="OS02G0152300 PROTEIN"/>
    <property type="match status" value="1"/>
</dbReference>
<evidence type="ECO:0000256" key="10">
    <source>
        <dbReference type="SAM" id="Coils"/>
    </source>
</evidence>
<name>A0A061GJF2_THECC</name>
<evidence type="ECO:0000259" key="12">
    <source>
        <dbReference type="PROSITE" id="PS50011"/>
    </source>
</evidence>
<accession>A0A061GJF2</accession>